<feature type="chain" id="PRO_5015733508" description="Ice-binding protein C-terminal domain-containing protein" evidence="1">
    <location>
        <begin position="27"/>
        <end position="238"/>
    </location>
</feature>
<name>A0A2S7U4R2_9BACT</name>
<feature type="signal peptide" evidence="1">
    <location>
        <begin position="1"/>
        <end position="26"/>
    </location>
</feature>
<protein>
    <recommendedName>
        <fullName evidence="2">Ice-binding protein C-terminal domain-containing protein</fullName>
    </recommendedName>
</protein>
<sequence>MKLNKSMKTTMSLAAFALVTNLASSAAVTTVLTDAATWDYLHPQDALNPATADTDFNTTWYTQNDAGNSYNGPGFNDSGSGIFGYGAISNGTVTEDIGTPASGSRYTAYFVSTFNLGTIAANTVTDLTANILADDAAFVYINGQLAGGINIVGLSDTYFGLAASSGNEASLTTIALDQSLLIDGENSISVSVHQRSNGNTDLGFTMDDLNVTSTAVPEPTTTALLALGGLALILRRRR</sequence>
<evidence type="ECO:0000256" key="1">
    <source>
        <dbReference type="SAM" id="SignalP"/>
    </source>
</evidence>
<evidence type="ECO:0000313" key="3">
    <source>
        <dbReference type="EMBL" id="PQJ29421.1"/>
    </source>
</evidence>
<evidence type="ECO:0000313" key="4">
    <source>
        <dbReference type="Proteomes" id="UP000239907"/>
    </source>
</evidence>
<reference evidence="3 4" key="1">
    <citation type="submission" date="2016-12" db="EMBL/GenBank/DDBJ databases">
        <title>Study of bacterial adaptation to deep sea.</title>
        <authorList>
            <person name="Song J."/>
            <person name="Yoshizawa S."/>
            <person name="Kogure K."/>
        </authorList>
    </citation>
    <scope>NUCLEOTIDE SEQUENCE [LARGE SCALE GENOMIC DNA]</scope>
    <source>
        <strain evidence="3 4">SAORIC-165</strain>
    </source>
</reference>
<comment type="caution">
    <text evidence="3">The sequence shown here is derived from an EMBL/GenBank/DDBJ whole genome shotgun (WGS) entry which is preliminary data.</text>
</comment>
<feature type="domain" description="Ice-binding protein C-terminal" evidence="2">
    <location>
        <begin position="215"/>
        <end position="237"/>
    </location>
</feature>
<keyword evidence="1" id="KW-0732">Signal</keyword>
<dbReference type="EMBL" id="MQWA01000001">
    <property type="protein sequence ID" value="PQJ29421.1"/>
    <property type="molecule type" value="Genomic_DNA"/>
</dbReference>
<dbReference type="InterPro" id="IPR013424">
    <property type="entry name" value="Ice-binding_C"/>
</dbReference>
<keyword evidence="4" id="KW-1185">Reference proteome</keyword>
<dbReference type="OrthoDB" id="9801383at2"/>
<accession>A0A2S7U4R2</accession>
<gene>
    <name evidence="3" type="ORF">BSZ32_13605</name>
</gene>
<proteinExistence type="predicted"/>
<dbReference type="NCBIfam" id="TIGR02595">
    <property type="entry name" value="PEP_CTERM"/>
    <property type="match status" value="1"/>
</dbReference>
<evidence type="ECO:0000259" key="2">
    <source>
        <dbReference type="Pfam" id="PF07589"/>
    </source>
</evidence>
<organism evidence="3 4">
    <name type="scientific">Rubritalea profundi</name>
    <dbReference type="NCBI Taxonomy" id="1658618"/>
    <lineage>
        <taxon>Bacteria</taxon>
        <taxon>Pseudomonadati</taxon>
        <taxon>Verrucomicrobiota</taxon>
        <taxon>Verrucomicrobiia</taxon>
        <taxon>Verrucomicrobiales</taxon>
        <taxon>Rubritaleaceae</taxon>
        <taxon>Rubritalea</taxon>
    </lineage>
</organism>
<dbReference type="Proteomes" id="UP000239907">
    <property type="component" value="Unassembled WGS sequence"/>
</dbReference>
<dbReference type="Gene3D" id="2.60.120.260">
    <property type="entry name" value="Galactose-binding domain-like"/>
    <property type="match status" value="1"/>
</dbReference>
<dbReference type="Pfam" id="PF07589">
    <property type="entry name" value="PEP-CTERM"/>
    <property type="match status" value="1"/>
</dbReference>
<dbReference type="AlphaFoldDB" id="A0A2S7U4R2"/>